<feature type="transmembrane region" description="Helical" evidence="6">
    <location>
        <begin position="39"/>
        <end position="59"/>
    </location>
</feature>
<evidence type="ECO:0000313" key="7">
    <source>
        <dbReference type="EMBL" id="UPK70741.1"/>
    </source>
</evidence>
<evidence type="ECO:0000256" key="6">
    <source>
        <dbReference type="SAM" id="Phobius"/>
    </source>
</evidence>
<feature type="transmembrane region" description="Helical" evidence="6">
    <location>
        <begin position="472"/>
        <end position="496"/>
    </location>
</feature>
<feature type="transmembrane region" description="Helical" evidence="6">
    <location>
        <begin position="448"/>
        <end position="466"/>
    </location>
</feature>
<feature type="transmembrane region" description="Helical" evidence="6">
    <location>
        <begin position="86"/>
        <end position="108"/>
    </location>
</feature>
<reference evidence="7 8" key="1">
    <citation type="submission" date="2022-04" db="EMBL/GenBank/DDBJ databases">
        <title>The arsenic-methylating capacity of Chitinophaga filiformis YT5 during chitin decomposition.</title>
        <authorList>
            <person name="Chen G."/>
            <person name="Liang Y."/>
        </authorList>
    </citation>
    <scope>NUCLEOTIDE SEQUENCE [LARGE SCALE GENOMIC DNA]</scope>
    <source>
        <strain evidence="7 8">YT5</strain>
    </source>
</reference>
<feature type="transmembrane region" description="Helical" evidence="6">
    <location>
        <begin position="411"/>
        <end position="428"/>
    </location>
</feature>
<feature type="transmembrane region" description="Helical" evidence="6">
    <location>
        <begin position="270"/>
        <end position="294"/>
    </location>
</feature>
<evidence type="ECO:0000256" key="2">
    <source>
        <dbReference type="ARBA" id="ARBA00022475"/>
    </source>
</evidence>
<keyword evidence="2" id="KW-1003">Cell membrane</keyword>
<feature type="transmembrane region" description="Helical" evidence="6">
    <location>
        <begin position="128"/>
        <end position="153"/>
    </location>
</feature>
<name>A0ABY4I7P5_CHIFI</name>
<sequence>MAETVSYINNYVKIYVWKLAAYIAGFASLAIVTPRVTSSAALFGIFSFCMSLNIFFQYADLGFINAAQKYASEYYGRRDQDGEIRVTGFCCFIFTLFIVPVSLFILWISFYPELMIKGISSSPEELQLASRLLLVLFLFSPVLIAQRIIQIIFAVRLEDYYPQRINIIVSLIRIASVFYFFGNGRYLLFEYFLFFNLLTIGAILANIIIAKKRYNYSFLYLLKCCRFSKELYNKTSKLAYNSFFLSLSWIIFYELDLLYIGYFLGKNEVAYYAIGLTLLRFFRDAFGTFYYPFVIRFNHMVGRNENDALSNLYKTLLRIGAPITVIPSVAMIVLMKPLILSWVGPDYENSIFVAQVLATSFLLSFITYPAGALLTAREQLRKLYLNATIQPLIFMIGVLATQHFLGISSYALFKSLAIQVNVFLFILYSARYLNMSLVSFFNRYMRQLIPSVLFIIGFGYLAGKLIHAQKGLYSLITVGICLSVSVLCAFTIYYFVDVEFRNFLKSTLGRLMKKDKQQIA</sequence>
<dbReference type="Pfam" id="PF01554">
    <property type="entry name" value="MatE"/>
    <property type="match status" value="1"/>
</dbReference>
<keyword evidence="4 6" id="KW-1133">Transmembrane helix</keyword>
<gene>
    <name evidence="7" type="ORF">MYF79_05445</name>
</gene>
<dbReference type="PANTHER" id="PTHR30250">
    <property type="entry name" value="PST FAMILY PREDICTED COLANIC ACID TRANSPORTER"/>
    <property type="match status" value="1"/>
</dbReference>
<evidence type="ECO:0000256" key="4">
    <source>
        <dbReference type="ARBA" id="ARBA00022989"/>
    </source>
</evidence>
<feature type="transmembrane region" description="Helical" evidence="6">
    <location>
        <begin position="238"/>
        <end position="264"/>
    </location>
</feature>
<dbReference type="EMBL" id="CP095855">
    <property type="protein sequence ID" value="UPK70741.1"/>
    <property type="molecule type" value="Genomic_DNA"/>
</dbReference>
<feature type="transmembrane region" description="Helical" evidence="6">
    <location>
        <begin position="315"/>
        <end position="339"/>
    </location>
</feature>
<keyword evidence="3 6" id="KW-0812">Transmembrane</keyword>
<evidence type="ECO:0000256" key="3">
    <source>
        <dbReference type="ARBA" id="ARBA00022692"/>
    </source>
</evidence>
<organism evidence="7 8">
    <name type="scientific">Chitinophaga filiformis</name>
    <name type="common">Myxococcus filiformis</name>
    <name type="synonym">Flexibacter filiformis</name>
    <dbReference type="NCBI Taxonomy" id="104663"/>
    <lineage>
        <taxon>Bacteria</taxon>
        <taxon>Pseudomonadati</taxon>
        <taxon>Bacteroidota</taxon>
        <taxon>Chitinophagia</taxon>
        <taxon>Chitinophagales</taxon>
        <taxon>Chitinophagaceae</taxon>
        <taxon>Chitinophaga</taxon>
    </lineage>
</organism>
<proteinExistence type="predicted"/>
<evidence type="ECO:0000256" key="1">
    <source>
        <dbReference type="ARBA" id="ARBA00004651"/>
    </source>
</evidence>
<comment type="subcellular location">
    <subcellularLocation>
        <location evidence="1">Cell membrane</location>
        <topology evidence="1">Multi-pass membrane protein</topology>
    </subcellularLocation>
</comment>
<dbReference type="RefSeq" id="WP_247812905.1">
    <property type="nucleotide sequence ID" value="NZ_CP095855.1"/>
</dbReference>
<feature type="transmembrane region" description="Helical" evidence="6">
    <location>
        <begin position="383"/>
        <end position="405"/>
    </location>
</feature>
<keyword evidence="5 6" id="KW-0472">Membrane</keyword>
<dbReference type="Proteomes" id="UP000830198">
    <property type="component" value="Chromosome"/>
</dbReference>
<keyword evidence="8" id="KW-1185">Reference proteome</keyword>
<feature type="transmembrane region" description="Helical" evidence="6">
    <location>
        <begin position="12"/>
        <end position="33"/>
    </location>
</feature>
<evidence type="ECO:0000256" key="5">
    <source>
        <dbReference type="ARBA" id="ARBA00023136"/>
    </source>
</evidence>
<accession>A0ABY4I7P5</accession>
<feature type="transmembrane region" description="Helical" evidence="6">
    <location>
        <begin position="165"/>
        <end position="182"/>
    </location>
</feature>
<feature type="transmembrane region" description="Helical" evidence="6">
    <location>
        <begin position="188"/>
        <end position="209"/>
    </location>
</feature>
<dbReference type="InterPro" id="IPR002528">
    <property type="entry name" value="MATE_fam"/>
</dbReference>
<feature type="transmembrane region" description="Helical" evidence="6">
    <location>
        <begin position="351"/>
        <end position="371"/>
    </location>
</feature>
<evidence type="ECO:0000313" key="8">
    <source>
        <dbReference type="Proteomes" id="UP000830198"/>
    </source>
</evidence>
<dbReference type="PANTHER" id="PTHR30250:SF26">
    <property type="entry name" value="PSMA PROTEIN"/>
    <property type="match status" value="1"/>
</dbReference>
<protein>
    <submittedName>
        <fullName evidence="7">Lipopolysaccharide biosynthesis protein</fullName>
    </submittedName>
</protein>
<dbReference type="InterPro" id="IPR050833">
    <property type="entry name" value="Poly_Biosynth_Transport"/>
</dbReference>